<proteinExistence type="inferred from homology"/>
<dbReference type="InterPro" id="IPR015424">
    <property type="entry name" value="PyrdxlP-dep_Trfase"/>
</dbReference>
<dbReference type="GO" id="GO:0005829">
    <property type="term" value="C:cytosol"/>
    <property type="evidence" value="ECO:0007669"/>
    <property type="project" value="TreeGrafter"/>
</dbReference>
<comment type="cofactor">
    <cofactor evidence="1">
        <name>pyridoxal 5'-phosphate</name>
        <dbReference type="ChEBI" id="CHEBI:597326"/>
    </cofactor>
</comment>
<comment type="caution">
    <text evidence="6">The sequence shown here is derived from an EMBL/GenBank/DDBJ whole genome shotgun (WGS) entry which is preliminary data.</text>
</comment>
<feature type="non-terminal residue" evidence="6">
    <location>
        <position position="48"/>
    </location>
</feature>
<evidence type="ECO:0000313" key="6">
    <source>
        <dbReference type="EMBL" id="CAF1636572.1"/>
    </source>
</evidence>
<protein>
    <recommendedName>
        <fullName evidence="4">Aromatic amino acid beta-eliminating lyase/threonine aldolase domain-containing protein</fullName>
    </recommendedName>
</protein>
<dbReference type="InterPro" id="IPR015421">
    <property type="entry name" value="PyrdxlP-dep_Trfase_major"/>
</dbReference>
<keyword evidence="7" id="KW-1185">Reference proteome</keyword>
<evidence type="ECO:0000256" key="1">
    <source>
        <dbReference type="ARBA" id="ARBA00001933"/>
    </source>
</evidence>
<dbReference type="GO" id="GO:0006545">
    <property type="term" value="P:glycine biosynthetic process"/>
    <property type="evidence" value="ECO:0007669"/>
    <property type="project" value="TreeGrafter"/>
</dbReference>
<organism evidence="6 7">
    <name type="scientific">Rotaria sordida</name>
    <dbReference type="NCBI Taxonomy" id="392033"/>
    <lineage>
        <taxon>Eukaryota</taxon>
        <taxon>Metazoa</taxon>
        <taxon>Spiralia</taxon>
        <taxon>Gnathifera</taxon>
        <taxon>Rotifera</taxon>
        <taxon>Eurotatoria</taxon>
        <taxon>Bdelloidea</taxon>
        <taxon>Philodinida</taxon>
        <taxon>Philodinidae</taxon>
        <taxon>Rotaria</taxon>
    </lineage>
</organism>
<gene>
    <name evidence="6" type="ORF">JXQ802_LOCUS52577</name>
    <name evidence="5" type="ORF">PYM288_LOCUS36242</name>
</gene>
<dbReference type="GO" id="GO:0008732">
    <property type="term" value="F:L-allo-threonine aldolase activity"/>
    <property type="evidence" value="ECO:0007669"/>
    <property type="project" value="TreeGrafter"/>
</dbReference>
<dbReference type="Proteomes" id="UP000663854">
    <property type="component" value="Unassembled WGS sequence"/>
</dbReference>
<keyword evidence="3" id="KW-0663">Pyridoxal phosphate</keyword>
<dbReference type="Proteomes" id="UP000663870">
    <property type="component" value="Unassembled WGS sequence"/>
</dbReference>
<reference evidence="6" key="1">
    <citation type="submission" date="2021-02" db="EMBL/GenBank/DDBJ databases">
        <authorList>
            <person name="Nowell W R."/>
        </authorList>
    </citation>
    <scope>NUCLEOTIDE SEQUENCE</scope>
</reference>
<dbReference type="SUPFAM" id="SSF53383">
    <property type="entry name" value="PLP-dependent transferases"/>
    <property type="match status" value="1"/>
</dbReference>
<evidence type="ECO:0000313" key="7">
    <source>
        <dbReference type="Proteomes" id="UP000663870"/>
    </source>
</evidence>
<comment type="similarity">
    <text evidence="2">Belongs to the threonine aldolase family.</text>
</comment>
<dbReference type="Gene3D" id="3.40.640.10">
    <property type="entry name" value="Type I PLP-dependent aspartate aminotransferase-like (Major domain)"/>
    <property type="match status" value="1"/>
</dbReference>
<feature type="domain" description="Aromatic amino acid beta-eliminating lyase/threonine aldolase" evidence="4">
    <location>
        <begin position="7"/>
        <end position="48"/>
    </location>
</feature>
<dbReference type="EMBL" id="CAJNOL010008482">
    <property type="protein sequence ID" value="CAF1636572.1"/>
    <property type="molecule type" value="Genomic_DNA"/>
</dbReference>
<name>A0A816DM84_9BILA</name>
<dbReference type="InterPro" id="IPR001597">
    <property type="entry name" value="ArAA_b-elim_lyase/Thr_aldolase"/>
</dbReference>
<dbReference type="PANTHER" id="PTHR48097">
    <property type="entry name" value="L-THREONINE ALDOLASE-RELATED"/>
    <property type="match status" value="1"/>
</dbReference>
<dbReference type="EMBL" id="CAJNOH010006872">
    <property type="protein sequence ID" value="CAF1443520.1"/>
    <property type="molecule type" value="Genomic_DNA"/>
</dbReference>
<dbReference type="Pfam" id="PF01212">
    <property type="entry name" value="Beta_elim_lyase"/>
    <property type="match status" value="1"/>
</dbReference>
<dbReference type="GO" id="GO:0006567">
    <property type="term" value="P:L-threonine catabolic process"/>
    <property type="evidence" value="ECO:0007669"/>
    <property type="project" value="TreeGrafter"/>
</dbReference>
<evidence type="ECO:0000256" key="3">
    <source>
        <dbReference type="ARBA" id="ARBA00022898"/>
    </source>
</evidence>
<dbReference type="PANTHER" id="PTHR48097:SF9">
    <property type="entry name" value="L-THREONINE ALDOLASE"/>
    <property type="match status" value="1"/>
</dbReference>
<evidence type="ECO:0000313" key="5">
    <source>
        <dbReference type="EMBL" id="CAF1443520.1"/>
    </source>
</evidence>
<evidence type="ECO:0000259" key="4">
    <source>
        <dbReference type="Pfam" id="PF01212"/>
    </source>
</evidence>
<evidence type="ECO:0000256" key="2">
    <source>
        <dbReference type="ARBA" id="ARBA00006966"/>
    </source>
</evidence>
<accession>A0A816DM84</accession>
<dbReference type="AlphaFoldDB" id="A0A816DM84"/>
<sequence>MPSSFIDLRSDTVTKPTNEMRQAMFDAEVGDDVYGDDLTVLKLQEMAA</sequence>